<dbReference type="InterPro" id="IPR001789">
    <property type="entry name" value="Sig_transdc_resp-reg_receiver"/>
</dbReference>
<sequence>MKTKHVLIVDDEPRSRDGIKRTLEAWTDAFLVIHTAASAYEAFNIAEKEMIDLLITDIRMPEMSGLCLIEKLQEKKHATEYIVVSAYSEFNYAHHALELGVFTYLLKPVQKKKLLEAVTKALKLRAEKTRLDHVEKVFDTKLADVNHASEGFPTSVSHALAHIDQHYQSKIGIKEVANAVHLNPNYLSVLFKEHLGITFSDYVTRRRLQHAKHLLLSTNLPVAVIAEQAGYQTAKYFIKLFKDNEGITPSQYRKYCPGQAKEICDSSH</sequence>
<keyword evidence="8" id="KW-1185">Reference proteome</keyword>
<dbReference type="SUPFAM" id="SSF46689">
    <property type="entry name" value="Homeodomain-like"/>
    <property type="match status" value="2"/>
</dbReference>
<keyword evidence="3" id="KW-0804">Transcription</keyword>
<dbReference type="PROSITE" id="PS50110">
    <property type="entry name" value="RESPONSE_REGULATORY"/>
    <property type="match status" value="1"/>
</dbReference>
<dbReference type="Pfam" id="PF12833">
    <property type="entry name" value="HTH_18"/>
    <property type="match status" value="1"/>
</dbReference>
<dbReference type="EMBL" id="JABXYM010000001">
    <property type="protein sequence ID" value="MCR6095083.1"/>
    <property type="molecule type" value="Genomic_DNA"/>
</dbReference>
<dbReference type="PRINTS" id="PR00032">
    <property type="entry name" value="HTHARAC"/>
</dbReference>
<reference evidence="7" key="1">
    <citation type="submission" date="2020-06" db="EMBL/GenBank/DDBJ databases">
        <title>Insight into the genomes of haloalkaliphilic bacilli from Kenyan soda lakes.</title>
        <authorList>
            <person name="Mwirichia R."/>
            <person name="Villamizar G.C."/>
            <person name="Poehlein A."/>
            <person name="Mugweru J."/>
            <person name="Kipnyargis A."/>
            <person name="Kiplimo D."/>
            <person name="Orwa P."/>
            <person name="Daniel R."/>
        </authorList>
    </citation>
    <scope>NUCLEOTIDE SEQUENCE</scope>
    <source>
        <strain evidence="7">B1096_S55</strain>
    </source>
</reference>
<dbReference type="InterPro" id="IPR011006">
    <property type="entry name" value="CheY-like_superfamily"/>
</dbReference>
<dbReference type="InterPro" id="IPR018060">
    <property type="entry name" value="HTH_AraC"/>
</dbReference>
<dbReference type="Pfam" id="PF00072">
    <property type="entry name" value="Response_reg"/>
    <property type="match status" value="1"/>
</dbReference>
<dbReference type="GO" id="GO:0000160">
    <property type="term" value="P:phosphorelay signal transduction system"/>
    <property type="evidence" value="ECO:0007669"/>
    <property type="project" value="InterPro"/>
</dbReference>
<dbReference type="PANTHER" id="PTHR43280:SF2">
    <property type="entry name" value="HTH-TYPE TRANSCRIPTIONAL REGULATOR EXSA"/>
    <property type="match status" value="1"/>
</dbReference>
<evidence type="ECO:0000256" key="1">
    <source>
        <dbReference type="ARBA" id="ARBA00023015"/>
    </source>
</evidence>
<accession>A0A9Q4AXZ7</accession>
<dbReference type="PROSITE" id="PS00041">
    <property type="entry name" value="HTH_ARAC_FAMILY_1"/>
    <property type="match status" value="1"/>
</dbReference>
<dbReference type="SMART" id="SM00448">
    <property type="entry name" value="REC"/>
    <property type="match status" value="1"/>
</dbReference>
<comment type="caution">
    <text evidence="7">The sequence shown here is derived from an EMBL/GenBank/DDBJ whole genome shotgun (WGS) entry which is preliminary data.</text>
</comment>
<keyword evidence="2" id="KW-0238">DNA-binding</keyword>
<feature type="domain" description="HTH araC/xylS-type" evidence="5">
    <location>
        <begin position="157"/>
        <end position="255"/>
    </location>
</feature>
<dbReference type="CDD" id="cd17536">
    <property type="entry name" value="REC_YesN-like"/>
    <property type="match status" value="1"/>
</dbReference>
<evidence type="ECO:0000313" key="7">
    <source>
        <dbReference type="EMBL" id="MCR6095083.1"/>
    </source>
</evidence>
<dbReference type="OrthoDB" id="9788446at2"/>
<evidence type="ECO:0000256" key="3">
    <source>
        <dbReference type="ARBA" id="ARBA00023163"/>
    </source>
</evidence>
<name>A0A9Q4AXZ7_SALAG</name>
<dbReference type="PANTHER" id="PTHR43280">
    <property type="entry name" value="ARAC-FAMILY TRANSCRIPTIONAL REGULATOR"/>
    <property type="match status" value="1"/>
</dbReference>
<feature type="modified residue" description="4-aspartylphosphate" evidence="4">
    <location>
        <position position="57"/>
    </location>
</feature>
<evidence type="ECO:0000259" key="5">
    <source>
        <dbReference type="PROSITE" id="PS01124"/>
    </source>
</evidence>
<gene>
    <name evidence="7" type="ORF">HXA33_00785</name>
</gene>
<dbReference type="SUPFAM" id="SSF52172">
    <property type="entry name" value="CheY-like"/>
    <property type="match status" value="1"/>
</dbReference>
<dbReference type="InterPro" id="IPR020449">
    <property type="entry name" value="Tscrpt_reg_AraC-type_HTH"/>
</dbReference>
<keyword evidence="4" id="KW-0597">Phosphoprotein</keyword>
<evidence type="ECO:0000256" key="4">
    <source>
        <dbReference type="PROSITE-ProRule" id="PRU00169"/>
    </source>
</evidence>
<dbReference type="AlphaFoldDB" id="A0A9Q4AXZ7"/>
<dbReference type="RefSeq" id="WP_078579130.1">
    <property type="nucleotide sequence ID" value="NZ_JABXYM010000001.1"/>
</dbReference>
<evidence type="ECO:0000313" key="8">
    <source>
        <dbReference type="Proteomes" id="UP001057753"/>
    </source>
</evidence>
<dbReference type="Gene3D" id="1.10.10.60">
    <property type="entry name" value="Homeodomain-like"/>
    <property type="match status" value="2"/>
</dbReference>
<organism evidence="7 8">
    <name type="scientific">Salipaludibacillus agaradhaerens</name>
    <name type="common">Bacillus agaradhaerens</name>
    <dbReference type="NCBI Taxonomy" id="76935"/>
    <lineage>
        <taxon>Bacteria</taxon>
        <taxon>Bacillati</taxon>
        <taxon>Bacillota</taxon>
        <taxon>Bacilli</taxon>
        <taxon>Bacillales</taxon>
        <taxon>Bacillaceae</taxon>
    </lineage>
</organism>
<keyword evidence="1" id="KW-0805">Transcription regulation</keyword>
<dbReference type="Gene3D" id="3.40.50.2300">
    <property type="match status" value="1"/>
</dbReference>
<evidence type="ECO:0000256" key="2">
    <source>
        <dbReference type="ARBA" id="ARBA00023125"/>
    </source>
</evidence>
<dbReference type="PROSITE" id="PS01124">
    <property type="entry name" value="HTH_ARAC_FAMILY_2"/>
    <property type="match status" value="1"/>
</dbReference>
<feature type="domain" description="Response regulatory" evidence="6">
    <location>
        <begin position="5"/>
        <end position="122"/>
    </location>
</feature>
<dbReference type="InterPro" id="IPR009057">
    <property type="entry name" value="Homeodomain-like_sf"/>
</dbReference>
<dbReference type="GO" id="GO:0003700">
    <property type="term" value="F:DNA-binding transcription factor activity"/>
    <property type="evidence" value="ECO:0007669"/>
    <property type="project" value="InterPro"/>
</dbReference>
<proteinExistence type="predicted"/>
<dbReference type="SMART" id="SM00342">
    <property type="entry name" value="HTH_ARAC"/>
    <property type="match status" value="1"/>
</dbReference>
<dbReference type="Proteomes" id="UP001057753">
    <property type="component" value="Unassembled WGS sequence"/>
</dbReference>
<protein>
    <submittedName>
        <fullName evidence="7">Response regulator</fullName>
    </submittedName>
</protein>
<evidence type="ECO:0000259" key="6">
    <source>
        <dbReference type="PROSITE" id="PS50110"/>
    </source>
</evidence>
<dbReference type="InterPro" id="IPR018062">
    <property type="entry name" value="HTH_AraC-typ_CS"/>
</dbReference>
<dbReference type="GO" id="GO:0043565">
    <property type="term" value="F:sequence-specific DNA binding"/>
    <property type="evidence" value="ECO:0007669"/>
    <property type="project" value="InterPro"/>
</dbReference>